<keyword evidence="3" id="KW-0547">Nucleotide-binding</keyword>
<keyword evidence="4" id="KW-1185">Reference proteome</keyword>
<reference evidence="3 4" key="1">
    <citation type="submission" date="2019-03" db="EMBL/GenBank/DDBJ databases">
        <title>Draft genome of Massilia hortus sp. nov., a novel bacterial species of the Oxalobacteraceae family.</title>
        <authorList>
            <person name="Peta V."/>
            <person name="Raths R."/>
            <person name="Bucking H."/>
        </authorList>
    </citation>
    <scope>NUCLEOTIDE SEQUENCE [LARGE SCALE GENOMIC DNA]</scope>
    <source>
        <strain evidence="3 4">ONC3</strain>
    </source>
</reference>
<dbReference type="Gene3D" id="3.40.50.300">
    <property type="entry name" value="P-loop containing nucleotide triphosphate hydrolases"/>
    <property type="match status" value="1"/>
</dbReference>
<dbReference type="SUPFAM" id="SSF52540">
    <property type="entry name" value="P-loop containing nucleoside triphosphate hydrolases"/>
    <property type="match status" value="1"/>
</dbReference>
<dbReference type="InterPro" id="IPR027417">
    <property type="entry name" value="P-loop_NTPase"/>
</dbReference>
<dbReference type="CDD" id="cd00009">
    <property type="entry name" value="AAA"/>
    <property type="match status" value="1"/>
</dbReference>
<evidence type="ECO:0000313" key="3">
    <source>
        <dbReference type="EMBL" id="TFW31666.1"/>
    </source>
</evidence>
<evidence type="ECO:0000313" key="4">
    <source>
        <dbReference type="Proteomes" id="UP000297258"/>
    </source>
</evidence>
<gene>
    <name evidence="3" type="ORF">E4O92_12970</name>
</gene>
<dbReference type="GO" id="GO:0005524">
    <property type="term" value="F:ATP binding"/>
    <property type="evidence" value="ECO:0007669"/>
    <property type="project" value="UniProtKB-KW"/>
</dbReference>
<dbReference type="Proteomes" id="UP000297258">
    <property type="component" value="Unassembled WGS sequence"/>
</dbReference>
<dbReference type="OrthoDB" id="9783370at2"/>
<name>A0A4Y9T3N8_9BURK</name>
<keyword evidence="3" id="KW-0067">ATP-binding</keyword>
<feature type="region of interest" description="Disordered" evidence="1">
    <location>
        <begin position="1"/>
        <end position="35"/>
    </location>
</feature>
<proteinExistence type="predicted"/>
<dbReference type="AlphaFoldDB" id="A0A4Y9T3N8"/>
<feature type="domain" description="AAA+ ATPase" evidence="2">
    <location>
        <begin position="174"/>
        <end position="360"/>
    </location>
</feature>
<organism evidence="3 4">
    <name type="scientific">Massilia horti</name>
    <dbReference type="NCBI Taxonomy" id="2562153"/>
    <lineage>
        <taxon>Bacteria</taxon>
        <taxon>Pseudomonadati</taxon>
        <taxon>Pseudomonadota</taxon>
        <taxon>Betaproteobacteria</taxon>
        <taxon>Burkholderiales</taxon>
        <taxon>Oxalobacteraceae</taxon>
        <taxon>Telluria group</taxon>
        <taxon>Massilia</taxon>
    </lineage>
</organism>
<protein>
    <submittedName>
        <fullName evidence="3">ATP-binding protein</fullName>
    </submittedName>
</protein>
<dbReference type="SMART" id="SM00382">
    <property type="entry name" value="AAA"/>
    <property type="match status" value="1"/>
</dbReference>
<comment type="caution">
    <text evidence="3">The sequence shown here is derived from an EMBL/GenBank/DDBJ whole genome shotgun (WGS) entry which is preliminary data.</text>
</comment>
<dbReference type="EMBL" id="SPUM01000084">
    <property type="protein sequence ID" value="TFW31666.1"/>
    <property type="molecule type" value="Genomic_DNA"/>
</dbReference>
<dbReference type="InterPro" id="IPR003593">
    <property type="entry name" value="AAA+_ATPase"/>
</dbReference>
<evidence type="ECO:0000256" key="1">
    <source>
        <dbReference type="SAM" id="MobiDB-lite"/>
    </source>
</evidence>
<evidence type="ECO:0000259" key="2">
    <source>
        <dbReference type="SMART" id="SM00382"/>
    </source>
</evidence>
<accession>A0A4Y9T3N8</accession>
<sequence>MDTSCAPDAGLPARRGSDEPAWELPRQPRTAADTGLPPRLVTELVVKALQAGGGKTPLPALAARLKLSISVLREVLGQLVAEQQAEVAWCGGSDIDVQYQLTALGQRAAAEYLAQSRYVGPAPVTLEAYRQVVAWQSLRQPHAPRVAAAALAAALAEDGLEPAMRDLIGAALHSHRSLLLYGPSGSGKTRLAHKLAGLHSGLVAVPYALLAGRAIIQLYDPHLHPAPSDQQLRALEERRSCDARWAVCRRPLVHVGAELTRAALDLRHDPAGGVYHAPPHLQANNGVLVVDDIGRQRIPPAELLNRWIGPLDQGVDQLSLDGGQTETLPFDATLVFATSADPHAMFDAALMRRIGYKIPVGPLSEASYRALLRRQCRLQGIECDEDAVEHLLARLHRAGGRPLLASYPQELLGRIADFASFAGTTARFTRASVDQAWHSMFAACGALSQTQRACTLPED</sequence>